<gene>
    <name evidence="1" type="ORF">BV133_2598</name>
</gene>
<organism evidence="1">
    <name type="scientific">Blastochloris viridis</name>
    <name type="common">Rhodopseudomonas viridis</name>
    <dbReference type="NCBI Taxonomy" id="1079"/>
    <lineage>
        <taxon>Bacteria</taxon>
        <taxon>Pseudomonadati</taxon>
        <taxon>Pseudomonadota</taxon>
        <taxon>Alphaproteobacteria</taxon>
        <taxon>Hyphomicrobiales</taxon>
        <taxon>Blastochloridaceae</taxon>
        <taxon>Blastochloris</taxon>
    </lineage>
</organism>
<proteinExistence type="predicted"/>
<sequence>MCCDPGPQRSGWSMCSIMACNNSCLKPSGGARPPHAVSG</sequence>
<protein>
    <submittedName>
        <fullName evidence="1">Uncharacterized protein</fullName>
    </submittedName>
</protein>
<name>A0A182D5L1_BLAVI</name>
<reference evidence="1" key="1">
    <citation type="journal article" date="2015" name="Genome Announc.">
        <title>Complete Genome Sequence of the Bacteriochlorophyll b-Producing Photosynthetic Bacterium Blastochloris viridis.</title>
        <authorList>
            <person name="Tsukatani Y."/>
            <person name="Hirose Y."/>
            <person name="Harada J."/>
            <person name="Misawa N."/>
            <person name="Mori K."/>
            <person name="Inoue K."/>
            <person name="Tamiaki H."/>
        </authorList>
    </citation>
    <scope>NUCLEOTIDE SEQUENCE [LARGE SCALE GENOMIC DNA]</scope>
    <source>
        <strain evidence="1">DSM 133</strain>
    </source>
</reference>
<dbReference type="EMBL" id="AP014854">
    <property type="protein sequence ID" value="BAS00192.1"/>
    <property type="molecule type" value="Genomic_DNA"/>
</dbReference>
<accession>A0A182D5L1</accession>
<evidence type="ECO:0000313" key="1">
    <source>
        <dbReference type="EMBL" id="BAS00192.1"/>
    </source>
</evidence>
<dbReference type="AlphaFoldDB" id="A0A182D5L1"/>